<dbReference type="InterPro" id="IPR009000">
    <property type="entry name" value="Transl_B-barrel_sf"/>
</dbReference>
<dbReference type="AlphaFoldDB" id="A0A1F2P7K8"/>
<dbReference type="GO" id="GO:0002161">
    <property type="term" value="F:aminoacyl-tRNA deacylase activity"/>
    <property type="evidence" value="ECO:0007669"/>
    <property type="project" value="UniProtKB-ARBA"/>
</dbReference>
<sequence>MHEIYLDDSYRRENVARVVTVKDGKYVVLDSTIFHPSSGGQPHDTGEMILIEEEEEVARYRVVYVGRFGGLVSHEIERIEADKREPVEGDLVRCLLDWDRRYKLMRSHTAAHLLSAIINRETGALITGNQLDIEKVRIDFSLERFDRAQMEGFIEEANEMIKQDLAVRHYYLPREEAEGITLLAKGLPKDLTELRIVEIEGIDRQADGGTHVKRLGEIGRIELLKLENKGKKNRRIYFKVV</sequence>
<dbReference type="GO" id="GO:0003676">
    <property type="term" value="F:nucleic acid binding"/>
    <property type="evidence" value="ECO:0007669"/>
    <property type="project" value="InterPro"/>
</dbReference>
<dbReference type="SUPFAM" id="SSF50447">
    <property type="entry name" value="Translation proteins"/>
    <property type="match status" value="1"/>
</dbReference>
<proteinExistence type="predicted"/>
<evidence type="ECO:0000313" key="8">
    <source>
        <dbReference type="Proteomes" id="UP000185779"/>
    </source>
</evidence>
<comment type="subcellular location">
    <subcellularLocation>
        <location evidence="2">Cytoplasm</location>
    </subcellularLocation>
</comment>
<accession>A0A1F2P7K8</accession>
<comment type="caution">
    <text evidence="7">The sequence shown here is derived from an EMBL/GenBank/DDBJ whole genome shotgun (WGS) entry which is preliminary data.</text>
</comment>
<keyword evidence="4" id="KW-0862">Zinc</keyword>
<dbReference type="GO" id="GO:0006419">
    <property type="term" value="P:alanyl-tRNA aminoacylation"/>
    <property type="evidence" value="ECO:0007669"/>
    <property type="project" value="InterPro"/>
</dbReference>
<dbReference type="STRING" id="1839936.SBU_000648"/>
<evidence type="ECO:0000256" key="4">
    <source>
        <dbReference type="ARBA" id="ARBA00022833"/>
    </source>
</evidence>
<dbReference type="Gene3D" id="3.30.980.10">
    <property type="entry name" value="Threonyl-trna Synthetase, Chain A, domain 2"/>
    <property type="match status" value="1"/>
</dbReference>
<reference evidence="6" key="2">
    <citation type="journal article" date="2020" name="mSystems">
        <title>Genome- and Community-Level Interaction Insights into Carbon Utilization and Element Cycling Functions of Hydrothermarchaeota in Hydrothermal Sediment.</title>
        <authorList>
            <person name="Zhou Z."/>
            <person name="Liu Y."/>
            <person name="Xu W."/>
            <person name="Pan J."/>
            <person name="Luo Z.H."/>
            <person name="Li M."/>
        </authorList>
    </citation>
    <scope>NUCLEOTIDE SEQUENCE [LARGE SCALE GENOMIC DNA]</scope>
    <source>
        <strain evidence="6">HyVt-386</strain>
    </source>
</reference>
<dbReference type="PANTHER" id="PTHR43462:SF1">
    <property type="entry name" value="ALANYL-TRNA EDITING PROTEIN AARSD1"/>
    <property type="match status" value="1"/>
</dbReference>
<comment type="cofactor">
    <cofactor evidence="1">
        <name>Zn(2+)</name>
        <dbReference type="ChEBI" id="CHEBI:29105"/>
    </cofactor>
</comment>
<dbReference type="Pfam" id="PF01411">
    <property type="entry name" value="tRNA-synt_2c"/>
    <property type="match status" value="1"/>
</dbReference>
<dbReference type="GO" id="GO:0005524">
    <property type="term" value="F:ATP binding"/>
    <property type="evidence" value="ECO:0007669"/>
    <property type="project" value="InterPro"/>
</dbReference>
<dbReference type="PATRIC" id="fig|1839936.3.peg.658"/>
<dbReference type="InterPro" id="IPR018163">
    <property type="entry name" value="Thr/Ala-tRNA-synth_IIc_edit"/>
</dbReference>
<dbReference type="Proteomes" id="UP000885936">
    <property type="component" value="Unassembled WGS sequence"/>
</dbReference>
<dbReference type="GO" id="GO:0004813">
    <property type="term" value="F:alanine-tRNA ligase activity"/>
    <property type="evidence" value="ECO:0007669"/>
    <property type="project" value="InterPro"/>
</dbReference>
<dbReference type="InterPro" id="IPR018165">
    <property type="entry name" value="Ala-tRNA-synth_IIc_core"/>
</dbReference>
<evidence type="ECO:0000256" key="2">
    <source>
        <dbReference type="ARBA" id="ARBA00004496"/>
    </source>
</evidence>
<dbReference type="EMBL" id="DRIE01000008">
    <property type="protein sequence ID" value="HEC56381.1"/>
    <property type="molecule type" value="Genomic_DNA"/>
</dbReference>
<dbReference type="Proteomes" id="UP000185779">
    <property type="component" value="Unassembled WGS sequence"/>
</dbReference>
<dbReference type="InterPro" id="IPR018164">
    <property type="entry name" value="Ala-tRNA-synth_IIc_N"/>
</dbReference>
<dbReference type="InterPro" id="IPR051335">
    <property type="entry name" value="Alanyl-tRNA_Editing_Enzymes"/>
</dbReference>
<keyword evidence="3" id="KW-0479">Metal-binding</keyword>
<evidence type="ECO:0000259" key="5">
    <source>
        <dbReference type="PROSITE" id="PS50860"/>
    </source>
</evidence>
<dbReference type="SUPFAM" id="SSF55186">
    <property type="entry name" value="ThrRS/AlaRS common domain"/>
    <property type="match status" value="1"/>
</dbReference>
<evidence type="ECO:0000256" key="3">
    <source>
        <dbReference type="ARBA" id="ARBA00022723"/>
    </source>
</evidence>
<dbReference type="SMART" id="SM00863">
    <property type="entry name" value="tRNA_SAD"/>
    <property type="match status" value="1"/>
</dbReference>
<evidence type="ECO:0000313" key="6">
    <source>
        <dbReference type="EMBL" id="HEC56381.1"/>
    </source>
</evidence>
<dbReference type="Pfam" id="PF07973">
    <property type="entry name" value="tRNA_SAD"/>
    <property type="match status" value="1"/>
</dbReference>
<dbReference type="EMBL" id="LYOR01000002">
    <property type="protein sequence ID" value="OFV66681.1"/>
    <property type="molecule type" value="Genomic_DNA"/>
</dbReference>
<dbReference type="GO" id="GO:0046872">
    <property type="term" value="F:metal ion binding"/>
    <property type="evidence" value="ECO:0007669"/>
    <property type="project" value="UniProtKB-KW"/>
</dbReference>
<dbReference type="InterPro" id="IPR012947">
    <property type="entry name" value="tRNA_SAD"/>
</dbReference>
<evidence type="ECO:0000256" key="1">
    <source>
        <dbReference type="ARBA" id="ARBA00001947"/>
    </source>
</evidence>
<name>A0A1F2P7K8_9EURY</name>
<feature type="domain" description="Alanyl-transfer RNA synthetases family profile" evidence="5">
    <location>
        <begin position="1"/>
        <end position="241"/>
    </location>
</feature>
<dbReference type="GO" id="GO:0005737">
    <property type="term" value="C:cytoplasm"/>
    <property type="evidence" value="ECO:0007669"/>
    <property type="project" value="UniProtKB-SubCell"/>
</dbReference>
<dbReference type="Gene3D" id="2.40.30.130">
    <property type="match status" value="1"/>
</dbReference>
<reference evidence="7 8" key="1">
    <citation type="submission" date="2016-05" db="EMBL/GenBank/DDBJ databases">
        <title>Microbial consortia oxidize butane by reversing methanogenesis.</title>
        <authorList>
            <person name="Laso-Perez R."/>
            <person name="Richter M."/>
            <person name="Wegener G."/>
            <person name="Musat F."/>
        </authorList>
    </citation>
    <scope>NUCLEOTIDE SEQUENCE [LARGE SCALE GENOMIC DNA]</scope>
    <source>
        <strain evidence="7">BOX1</strain>
    </source>
</reference>
<keyword evidence="8" id="KW-1185">Reference proteome</keyword>
<protein>
    <submittedName>
        <fullName evidence="6 7">Alanyl-tRNA editing protein</fullName>
    </submittedName>
</protein>
<dbReference type="PANTHER" id="PTHR43462">
    <property type="entry name" value="ALANYL-TRNA EDITING PROTEIN"/>
    <property type="match status" value="1"/>
</dbReference>
<evidence type="ECO:0000313" key="7">
    <source>
        <dbReference type="EMBL" id="OFV66681.1"/>
    </source>
</evidence>
<dbReference type="PROSITE" id="PS50860">
    <property type="entry name" value="AA_TRNA_LIGASE_II_ALA"/>
    <property type="match status" value="1"/>
</dbReference>
<organism evidence="7 8">
    <name type="scientific">Candidatus Syntropharchaeum butanivorans</name>
    <dbReference type="NCBI Taxonomy" id="1839936"/>
    <lineage>
        <taxon>Archaea</taxon>
        <taxon>Methanobacteriati</taxon>
        <taxon>Methanobacteriota</taxon>
        <taxon>Stenosarchaea group</taxon>
        <taxon>Methanomicrobia</taxon>
        <taxon>Methanosarcinales</taxon>
        <taxon>ANME-2 cluster</taxon>
        <taxon>Candidatus Syntropharchaeum</taxon>
    </lineage>
</organism>
<gene>
    <name evidence="6" type="ORF">ENI32_00605</name>
    <name evidence="7" type="ORF">SBU_000648</name>
</gene>